<dbReference type="SUPFAM" id="SSF50494">
    <property type="entry name" value="Trypsin-like serine proteases"/>
    <property type="match status" value="1"/>
</dbReference>
<dbReference type="EMBL" id="QPIJ01000002">
    <property type="protein sequence ID" value="RCV93411.1"/>
    <property type="molecule type" value="Genomic_DNA"/>
</dbReference>
<sequence>MTEDEWQGIFSDTVNAMIEHVKPYLSPISYQESPERGRHYGSGSYFEAEEEKYLVTNEHVARKVKEASLGCQFIENENIIRLTNPFCCRPHPIDIAISKIDSGIWDQYGAGSKAIPLERFAKQHSPATHELLFFAGYSGERSVFSFDHLITRGTPYLTQESPFPESVQEGDQNYHFSLFYPPDLARSVDGTSHLPNPHGFSGSLVWDTKRVACFSENKTWDPSMAEVTGIVWGWPSSSGCILVTRVEHFMLKDLLQESRKNA</sequence>
<reference evidence="1 2" key="1">
    <citation type="submission" date="2018-07" db="EMBL/GenBank/DDBJ databases">
        <title>Halomonas rutogse sp. nov., isolated from Lake TangqianCo on Tibetan Plateau.</title>
        <authorList>
            <person name="Lu H."/>
            <person name="Xing P."/>
            <person name="Wu Q."/>
        </authorList>
    </citation>
    <scope>NUCLEOTIDE SEQUENCE [LARGE SCALE GENOMIC DNA]</scope>
    <source>
        <strain evidence="1 2">TQ8S</strain>
    </source>
</reference>
<keyword evidence="2" id="KW-1185">Reference proteome</keyword>
<evidence type="ECO:0000313" key="1">
    <source>
        <dbReference type="EMBL" id="RCV93411.1"/>
    </source>
</evidence>
<evidence type="ECO:0000313" key="2">
    <source>
        <dbReference type="Proteomes" id="UP000253204"/>
    </source>
</evidence>
<evidence type="ECO:0008006" key="3">
    <source>
        <dbReference type="Google" id="ProtNLM"/>
    </source>
</evidence>
<dbReference type="AlphaFoldDB" id="A0A368U923"/>
<gene>
    <name evidence="1" type="ORF">DU506_01965</name>
</gene>
<protein>
    <recommendedName>
        <fullName evidence="3">Trypsin-like peptidase domain-containing protein</fullName>
    </recommendedName>
</protein>
<proteinExistence type="predicted"/>
<dbReference type="InterPro" id="IPR009003">
    <property type="entry name" value="Peptidase_S1_PA"/>
</dbReference>
<organism evidence="1 2">
    <name type="scientific">Vreelandella rituensis</name>
    <dbReference type="NCBI Taxonomy" id="2282306"/>
    <lineage>
        <taxon>Bacteria</taxon>
        <taxon>Pseudomonadati</taxon>
        <taxon>Pseudomonadota</taxon>
        <taxon>Gammaproteobacteria</taxon>
        <taxon>Oceanospirillales</taxon>
        <taxon>Halomonadaceae</taxon>
        <taxon>Vreelandella</taxon>
    </lineage>
</organism>
<dbReference type="RefSeq" id="WP_114485283.1">
    <property type="nucleotide sequence ID" value="NZ_CBCSHM010000002.1"/>
</dbReference>
<dbReference type="OrthoDB" id="8264970at2"/>
<accession>A0A368U923</accession>
<name>A0A368U923_9GAMM</name>
<comment type="caution">
    <text evidence="1">The sequence shown here is derived from an EMBL/GenBank/DDBJ whole genome shotgun (WGS) entry which is preliminary data.</text>
</comment>
<dbReference type="Proteomes" id="UP000253204">
    <property type="component" value="Unassembled WGS sequence"/>
</dbReference>